<protein>
    <recommendedName>
        <fullName evidence="5">Probable endonuclease LCL3</fullName>
    </recommendedName>
    <alternativeName>
        <fullName evidence="6">Probable endonuclease lcl3</fullName>
    </alternativeName>
</protein>
<dbReference type="PROSITE" id="PS50830">
    <property type="entry name" value="TNASE_3"/>
    <property type="match status" value="1"/>
</dbReference>
<accession>A0A093US24</accession>
<dbReference type="PANTHER" id="PTHR45939">
    <property type="entry name" value="PEROXISOMAL MEMBRANE PROTEIN PMP34-RELATED"/>
    <property type="match status" value="1"/>
</dbReference>
<dbReference type="Pfam" id="PF00565">
    <property type="entry name" value="SNase"/>
    <property type="match status" value="1"/>
</dbReference>
<keyword evidence="15" id="KW-0106">Calcium</keyword>
<evidence type="ECO:0000256" key="9">
    <source>
        <dbReference type="ARBA" id="ARBA00022722"/>
    </source>
</evidence>
<dbReference type="Pfam" id="PF00153">
    <property type="entry name" value="Mito_carr"/>
    <property type="match status" value="3"/>
</dbReference>
<reference evidence="22" key="1">
    <citation type="journal article" date="2014" name="PLoS Genet.">
        <title>Signature Gene Expression Reveals Novel Clues to the Molecular Mechanisms of Dimorphic Transition in Penicillium marneffei.</title>
        <authorList>
            <person name="Yang E."/>
            <person name="Wang G."/>
            <person name="Cai J."/>
            <person name="Woo P.C."/>
            <person name="Lau S.K."/>
            <person name="Yuen K.-Y."/>
            <person name="Chow W.-N."/>
            <person name="Lin X."/>
        </authorList>
    </citation>
    <scope>NUCLEOTIDE SEQUENCE [LARGE SCALE GENOMIC DNA]</scope>
    <source>
        <strain evidence="22">PM1</strain>
    </source>
</reference>
<dbReference type="InterPro" id="IPR052217">
    <property type="entry name" value="Mito/Peroxisomal_Carrier"/>
</dbReference>
<evidence type="ECO:0000259" key="21">
    <source>
        <dbReference type="PROSITE" id="PS50830"/>
    </source>
</evidence>
<keyword evidence="9" id="KW-0540">Nuclease</keyword>
<dbReference type="EMBL" id="JPOX01000038">
    <property type="protein sequence ID" value="KFX43092.1"/>
    <property type="molecule type" value="Genomic_DNA"/>
</dbReference>
<evidence type="ECO:0000256" key="3">
    <source>
        <dbReference type="ARBA" id="ARBA00005435"/>
    </source>
</evidence>
<evidence type="ECO:0000256" key="11">
    <source>
        <dbReference type="ARBA" id="ARBA00022737"/>
    </source>
</evidence>
<evidence type="ECO:0000256" key="16">
    <source>
        <dbReference type="ARBA" id="ARBA00022989"/>
    </source>
</evidence>
<feature type="region of interest" description="Disordered" evidence="20">
    <location>
        <begin position="618"/>
        <end position="654"/>
    </location>
</feature>
<keyword evidence="12 22" id="KW-0255">Endonuclease</keyword>
<dbReference type="GO" id="GO:0046872">
    <property type="term" value="F:metal ion binding"/>
    <property type="evidence" value="ECO:0007669"/>
    <property type="project" value="UniProtKB-KW"/>
</dbReference>
<dbReference type="Gene3D" id="2.40.50.90">
    <property type="match status" value="1"/>
</dbReference>
<dbReference type="InterPro" id="IPR002067">
    <property type="entry name" value="MCP"/>
</dbReference>
<dbReference type="GO" id="GO:0015217">
    <property type="term" value="F:ADP transmembrane transporter activity"/>
    <property type="evidence" value="ECO:0007669"/>
    <property type="project" value="TreeGrafter"/>
</dbReference>
<dbReference type="PRINTS" id="PR00926">
    <property type="entry name" value="MITOCARRIER"/>
</dbReference>
<feature type="repeat" description="Solcar" evidence="19">
    <location>
        <begin position="117"/>
        <end position="202"/>
    </location>
</feature>
<name>A0A093US24_TALMA</name>
<evidence type="ECO:0000256" key="6">
    <source>
        <dbReference type="ARBA" id="ARBA00014651"/>
    </source>
</evidence>
<dbReference type="PANTHER" id="PTHR45939:SF1">
    <property type="entry name" value="MITOCHONDRIAL THIAMINE PYROPHOSPHATE CARRIER 1-RELATED"/>
    <property type="match status" value="1"/>
</dbReference>
<evidence type="ECO:0000256" key="2">
    <source>
        <dbReference type="ARBA" id="ARBA00004448"/>
    </source>
</evidence>
<evidence type="ECO:0000256" key="14">
    <source>
        <dbReference type="ARBA" id="ARBA00022801"/>
    </source>
</evidence>
<feature type="region of interest" description="Disordered" evidence="20">
    <location>
        <begin position="335"/>
        <end position="383"/>
    </location>
</feature>
<evidence type="ECO:0000256" key="15">
    <source>
        <dbReference type="ARBA" id="ARBA00022837"/>
    </source>
</evidence>
<keyword evidence="17" id="KW-0496">Mitochondrion</keyword>
<comment type="subcellular location">
    <subcellularLocation>
        <location evidence="1">Membrane</location>
        <topology evidence="1">Single-pass membrane protein</topology>
    </subcellularLocation>
    <subcellularLocation>
        <location evidence="2">Mitochondrion inner membrane</location>
        <topology evidence="2">Multi-pass membrane protein</topology>
    </subcellularLocation>
</comment>
<evidence type="ECO:0000256" key="18">
    <source>
        <dbReference type="ARBA" id="ARBA00023136"/>
    </source>
</evidence>
<evidence type="ECO:0000256" key="20">
    <source>
        <dbReference type="SAM" id="MobiDB-lite"/>
    </source>
</evidence>
<evidence type="ECO:0000256" key="5">
    <source>
        <dbReference type="ARBA" id="ARBA00013404"/>
    </source>
</evidence>
<evidence type="ECO:0000256" key="17">
    <source>
        <dbReference type="ARBA" id="ARBA00023128"/>
    </source>
</evidence>
<keyword evidence="8 19" id="KW-0812">Transmembrane</keyword>
<keyword evidence="18 19" id="KW-0472">Membrane</keyword>
<comment type="similarity">
    <text evidence="3">Belongs to the LCL3 family.</text>
</comment>
<feature type="repeat" description="Solcar" evidence="19">
    <location>
        <begin position="11"/>
        <end position="106"/>
    </location>
</feature>
<evidence type="ECO:0000256" key="1">
    <source>
        <dbReference type="ARBA" id="ARBA00004167"/>
    </source>
</evidence>
<keyword evidence="14" id="KW-0378">Hydrolase</keyword>
<comment type="similarity">
    <text evidence="4">Belongs to the mitochondrial carrier (TC 2.A.29) family.</text>
</comment>
<evidence type="ECO:0000256" key="19">
    <source>
        <dbReference type="PROSITE-ProRule" id="PRU00282"/>
    </source>
</evidence>
<dbReference type="SUPFAM" id="SSF50199">
    <property type="entry name" value="Staphylococcal nuclease"/>
    <property type="match status" value="1"/>
</dbReference>
<evidence type="ECO:0000256" key="4">
    <source>
        <dbReference type="ARBA" id="ARBA00006375"/>
    </source>
</evidence>
<gene>
    <name evidence="22" type="ORF">GQ26_0380490</name>
</gene>
<keyword evidence="13" id="KW-0999">Mitochondrion inner membrane</keyword>
<feature type="compositionally biased region" description="Basic and acidic residues" evidence="20">
    <location>
        <begin position="340"/>
        <end position="349"/>
    </location>
</feature>
<dbReference type="InterPro" id="IPR018108">
    <property type="entry name" value="MCP_transmembrane"/>
</dbReference>
<dbReference type="InterPro" id="IPR035437">
    <property type="entry name" value="SNase_OB-fold_sf"/>
</dbReference>
<dbReference type="FunFam" id="2.40.50.90:FF:000029">
    <property type="entry name" value="Probable endonuclease lcl3"/>
    <property type="match status" value="1"/>
</dbReference>
<evidence type="ECO:0000313" key="22">
    <source>
        <dbReference type="EMBL" id="KFX43092.1"/>
    </source>
</evidence>
<dbReference type="InterPro" id="IPR023395">
    <property type="entry name" value="MCP_dom_sf"/>
</dbReference>
<keyword evidence="7" id="KW-0813">Transport</keyword>
<feature type="domain" description="TNase-like" evidence="21">
    <location>
        <begin position="442"/>
        <end position="609"/>
    </location>
</feature>
<feature type="compositionally biased region" description="Polar residues" evidence="20">
    <location>
        <begin position="627"/>
        <end position="636"/>
    </location>
</feature>
<evidence type="ECO:0000256" key="8">
    <source>
        <dbReference type="ARBA" id="ARBA00022692"/>
    </source>
</evidence>
<feature type="repeat" description="Solcar" evidence="19">
    <location>
        <begin position="210"/>
        <end position="300"/>
    </location>
</feature>
<evidence type="ECO:0000256" key="13">
    <source>
        <dbReference type="ARBA" id="ARBA00022792"/>
    </source>
</evidence>
<keyword evidence="11" id="KW-0677">Repeat</keyword>
<proteinExistence type="inferred from homology"/>
<evidence type="ECO:0000256" key="12">
    <source>
        <dbReference type="ARBA" id="ARBA00022759"/>
    </source>
</evidence>
<dbReference type="SMART" id="SM00318">
    <property type="entry name" value="SNc"/>
    <property type="match status" value="1"/>
</dbReference>
<dbReference type="InterPro" id="IPR016071">
    <property type="entry name" value="Staphylococal_nuclease_OB-fold"/>
</dbReference>
<sequence>MAEQSTLAPWESAIAGATGAVLANALVYPLDIVKTKIQVQVKSRKETTSNTNPDATPHYESTLDAINKIFQDEGLPGLYNGINGALIGVASTNFAYFYWYSVVRAAYLASGRGSKTPGTAVELSLGAIAGAIAQIFTIPVSVVTTRQQTQSKEDKKGLLETAREVIDGEDGWTGLWRGLKASLVLVVNPAITYGAYQRLKEILFPGKNNLRPWEAFILGAMSKALATMVTQPLIVAKVGLQSRPPPGRQGKPFKGFIEVMQYIIEHEGPLSLFKGIGPQITKGLLVQGLLMMTKERMELLFLLLFAFLRKLKQEKLKNQRPCCLKSGMGWWSLGSSGSKADPEKSKANDSKSSNRRQQEEGEQSFIPPPLTSRTSSSSSSKSTTDWNSSLNAFDWSQFKEPRNLIPTALLTGGILFVVYVQRRYLRRFPEATDISSSYFRSRSLLGRVTSVGDGDNFRIFHTPGGRLVGWGWLPWMKVPTARKELKDKTVHIRLAGVDAPELAHFGRPAQPYAYEAHMWLTSYLMNRRVRAYVHRPDQYKRVIATVYVRRWLDFPPLRRRDVSYEMLRRGLATVYEAKSGVEFGGTENERKYREAEMLAKNRRQGLWKDFGKRGGVNFESPREYKTRMQSLDMSAESSSSSSSSSNTEKNPGLVGSLLRKVWPFGSKKDGT</sequence>
<feature type="compositionally biased region" description="Low complexity" evidence="20">
    <location>
        <begin position="371"/>
        <end position="383"/>
    </location>
</feature>
<evidence type="ECO:0000256" key="7">
    <source>
        <dbReference type="ARBA" id="ARBA00022448"/>
    </source>
</evidence>
<dbReference type="HOGENOM" id="CLU_409491_0_0_1"/>
<dbReference type="GO" id="GO:0004519">
    <property type="term" value="F:endonuclease activity"/>
    <property type="evidence" value="ECO:0007669"/>
    <property type="project" value="UniProtKB-KW"/>
</dbReference>
<dbReference type="AlphaFoldDB" id="A0A093US24"/>
<dbReference type="GO" id="GO:0016787">
    <property type="term" value="F:hydrolase activity"/>
    <property type="evidence" value="ECO:0007669"/>
    <property type="project" value="UniProtKB-KW"/>
</dbReference>
<dbReference type="SUPFAM" id="SSF103506">
    <property type="entry name" value="Mitochondrial carrier"/>
    <property type="match status" value="1"/>
</dbReference>
<dbReference type="PROSITE" id="PS50920">
    <property type="entry name" value="SOLCAR"/>
    <property type="match status" value="3"/>
</dbReference>
<comment type="caution">
    <text evidence="22">The sequence shown here is derived from an EMBL/GenBank/DDBJ whole genome shotgun (WGS) entry which is preliminary data.</text>
</comment>
<dbReference type="eggNOG" id="ENOG502S1U4">
    <property type="taxonomic scope" value="Eukaryota"/>
</dbReference>
<dbReference type="GO" id="GO:0005743">
    <property type="term" value="C:mitochondrial inner membrane"/>
    <property type="evidence" value="ECO:0007669"/>
    <property type="project" value="UniProtKB-SubCell"/>
</dbReference>
<dbReference type="Gene3D" id="1.50.40.10">
    <property type="entry name" value="Mitochondrial carrier domain"/>
    <property type="match status" value="1"/>
</dbReference>
<organism evidence="22">
    <name type="scientific">Talaromyces marneffei PM1</name>
    <dbReference type="NCBI Taxonomy" id="1077442"/>
    <lineage>
        <taxon>Eukaryota</taxon>
        <taxon>Fungi</taxon>
        <taxon>Dikarya</taxon>
        <taxon>Ascomycota</taxon>
        <taxon>Pezizomycotina</taxon>
        <taxon>Eurotiomycetes</taxon>
        <taxon>Eurotiomycetidae</taxon>
        <taxon>Eurotiales</taxon>
        <taxon>Trichocomaceae</taxon>
        <taxon>Talaromyces</taxon>
        <taxon>Talaromyces sect. Talaromyces</taxon>
    </lineage>
</organism>
<keyword evidence="16" id="KW-1133">Transmembrane helix</keyword>
<evidence type="ECO:0000256" key="10">
    <source>
        <dbReference type="ARBA" id="ARBA00022723"/>
    </source>
</evidence>
<keyword evidence="10" id="KW-0479">Metal-binding</keyword>